<feature type="region of interest" description="Disordered" evidence="9">
    <location>
        <begin position="346"/>
        <end position="444"/>
    </location>
</feature>
<dbReference type="GO" id="GO:0005524">
    <property type="term" value="F:ATP binding"/>
    <property type="evidence" value="ECO:0007669"/>
    <property type="project" value="UniProtKB-KW"/>
</dbReference>
<dbReference type="PANTHER" id="PTHR43289">
    <property type="entry name" value="MITOGEN-ACTIVATED PROTEIN KINASE KINASE KINASE 20-RELATED"/>
    <property type="match status" value="1"/>
</dbReference>
<keyword evidence="10" id="KW-0472">Membrane</keyword>
<keyword evidence="13" id="KW-1185">Reference proteome</keyword>
<evidence type="ECO:0000313" key="13">
    <source>
        <dbReference type="Proteomes" id="UP000578819"/>
    </source>
</evidence>
<evidence type="ECO:0000256" key="9">
    <source>
        <dbReference type="SAM" id="MobiDB-lite"/>
    </source>
</evidence>
<evidence type="ECO:0000256" key="10">
    <source>
        <dbReference type="SAM" id="Phobius"/>
    </source>
</evidence>
<sequence length="444" mass="45264">MLCSGVVLSDRYRLDERLATGGMGDVWRATDLLLDREVAVKILLPSLLTDPTFIARFRAEAKMMAALHHPGIVRVYDVGEDPNAPGGSADYLVMEYVHGEPLNRRIEAAGQLDVPQTLSVLAQSADALHAAHEKGIVHRDVKPSNLLVQPDGTVVLVDFGVARSTSVTSITSTNGIPGTALYMAPEQASGRPVSAATDIYALGAVAYCCLAGAPPFTGDTPLEVAVRHLDEMPPPLPAEVPAPVAELIMRALAKDPAERYPTAAAFAAAARALAGEEPTTATGAGGFSPIVAGTGAKSGPDTLTELPVVAAPPTRTRSRRATLLSVAGAVVLGLAGLAAALGLSRDTGQDPTDQISPSVPAVSTPSTQATSPGVTTTGSTGRNHDPSPGSSSSPTAQPSSSAEPSTDPSTPASNEPTPPPAGTTSATPSRTPPSPGPETTTEAN</sequence>
<dbReference type="Pfam" id="PF00069">
    <property type="entry name" value="Pkinase"/>
    <property type="match status" value="1"/>
</dbReference>
<evidence type="ECO:0000256" key="5">
    <source>
        <dbReference type="ARBA" id="ARBA00022777"/>
    </source>
</evidence>
<name>A0A7W7SW04_9ACTN</name>
<dbReference type="FunFam" id="1.10.510.10:FF:000021">
    <property type="entry name" value="Serine/threonine protein kinase"/>
    <property type="match status" value="1"/>
</dbReference>
<dbReference type="Gene3D" id="1.10.510.10">
    <property type="entry name" value="Transferase(Phosphotransferase) domain 1"/>
    <property type="match status" value="1"/>
</dbReference>
<dbReference type="EC" id="2.7.11.1" evidence="1"/>
<feature type="transmembrane region" description="Helical" evidence="10">
    <location>
        <begin position="323"/>
        <end position="343"/>
    </location>
</feature>
<evidence type="ECO:0000259" key="11">
    <source>
        <dbReference type="PROSITE" id="PS50011"/>
    </source>
</evidence>
<comment type="catalytic activity">
    <reaction evidence="7">
        <text>L-threonyl-[protein] + ATP = O-phospho-L-threonyl-[protein] + ADP + H(+)</text>
        <dbReference type="Rhea" id="RHEA:46608"/>
        <dbReference type="Rhea" id="RHEA-COMP:11060"/>
        <dbReference type="Rhea" id="RHEA-COMP:11605"/>
        <dbReference type="ChEBI" id="CHEBI:15378"/>
        <dbReference type="ChEBI" id="CHEBI:30013"/>
        <dbReference type="ChEBI" id="CHEBI:30616"/>
        <dbReference type="ChEBI" id="CHEBI:61977"/>
        <dbReference type="ChEBI" id="CHEBI:456216"/>
        <dbReference type="EC" id="2.7.11.1"/>
    </reaction>
</comment>
<keyword evidence="6" id="KW-0067">ATP-binding</keyword>
<dbReference type="SUPFAM" id="SSF56112">
    <property type="entry name" value="Protein kinase-like (PK-like)"/>
    <property type="match status" value="1"/>
</dbReference>
<evidence type="ECO:0000313" key="12">
    <source>
        <dbReference type="EMBL" id="MBB4962017.1"/>
    </source>
</evidence>
<evidence type="ECO:0000256" key="1">
    <source>
        <dbReference type="ARBA" id="ARBA00012513"/>
    </source>
</evidence>
<feature type="domain" description="Protein kinase" evidence="11">
    <location>
        <begin position="12"/>
        <end position="273"/>
    </location>
</feature>
<protein>
    <recommendedName>
        <fullName evidence="1">non-specific serine/threonine protein kinase</fullName>
        <ecNumber evidence="1">2.7.11.1</ecNumber>
    </recommendedName>
</protein>
<keyword evidence="4" id="KW-0547">Nucleotide-binding</keyword>
<dbReference type="InterPro" id="IPR008271">
    <property type="entry name" value="Ser/Thr_kinase_AS"/>
</dbReference>
<proteinExistence type="predicted"/>
<dbReference type="Proteomes" id="UP000578819">
    <property type="component" value="Unassembled WGS sequence"/>
</dbReference>
<accession>A0A7W7SW04</accession>
<dbReference type="CDD" id="cd14014">
    <property type="entry name" value="STKc_PknB_like"/>
    <property type="match status" value="1"/>
</dbReference>
<dbReference type="PROSITE" id="PS50011">
    <property type="entry name" value="PROTEIN_KINASE_DOM"/>
    <property type="match status" value="1"/>
</dbReference>
<dbReference type="Gene3D" id="3.30.200.20">
    <property type="entry name" value="Phosphorylase Kinase, domain 1"/>
    <property type="match status" value="1"/>
</dbReference>
<dbReference type="InterPro" id="IPR011009">
    <property type="entry name" value="Kinase-like_dom_sf"/>
</dbReference>
<keyword evidence="2" id="KW-0723">Serine/threonine-protein kinase</keyword>
<evidence type="ECO:0000256" key="3">
    <source>
        <dbReference type="ARBA" id="ARBA00022679"/>
    </source>
</evidence>
<feature type="compositionally biased region" description="Low complexity" evidence="9">
    <location>
        <begin position="356"/>
        <end position="405"/>
    </location>
</feature>
<keyword evidence="10" id="KW-1133">Transmembrane helix</keyword>
<keyword evidence="3 12" id="KW-0808">Transferase</keyword>
<dbReference type="PROSITE" id="PS00108">
    <property type="entry name" value="PROTEIN_KINASE_ST"/>
    <property type="match status" value="1"/>
</dbReference>
<dbReference type="GO" id="GO:0004674">
    <property type="term" value="F:protein serine/threonine kinase activity"/>
    <property type="evidence" value="ECO:0007669"/>
    <property type="project" value="UniProtKB-KW"/>
</dbReference>
<dbReference type="SMART" id="SM00220">
    <property type="entry name" value="S_TKc"/>
    <property type="match status" value="1"/>
</dbReference>
<organism evidence="12 13">
    <name type="scientific">Micromonospora polyrhachis</name>
    <dbReference type="NCBI Taxonomy" id="1282883"/>
    <lineage>
        <taxon>Bacteria</taxon>
        <taxon>Bacillati</taxon>
        <taxon>Actinomycetota</taxon>
        <taxon>Actinomycetes</taxon>
        <taxon>Micromonosporales</taxon>
        <taxon>Micromonosporaceae</taxon>
        <taxon>Micromonospora</taxon>
    </lineage>
</organism>
<evidence type="ECO:0000256" key="8">
    <source>
        <dbReference type="ARBA" id="ARBA00048679"/>
    </source>
</evidence>
<keyword evidence="10" id="KW-0812">Transmembrane</keyword>
<dbReference type="PANTHER" id="PTHR43289:SF6">
    <property type="entry name" value="SERINE_THREONINE-PROTEIN KINASE NEKL-3"/>
    <property type="match status" value="1"/>
</dbReference>
<comment type="caution">
    <text evidence="12">The sequence shown here is derived from an EMBL/GenBank/DDBJ whole genome shotgun (WGS) entry which is preliminary data.</text>
</comment>
<reference evidence="12 13" key="1">
    <citation type="submission" date="2020-08" db="EMBL/GenBank/DDBJ databases">
        <title>Sequencing the genomes of 1000 actinobacteria strains.</title>
        <authorList>
            <person name="Klenk H.-P."/>
        </authorList>
    </citation>
    <scope>NUCLEOTIDE SEQUENCE [LARGE SCALE GENOMIC DNA]</scope>
    <source>
        <strain evidence="12 13">DSM 45886</strain>
    </source>
</reference>
<dbReference type="InterPro" id="IPR000719">
    <property type="entry name" value="Prot_kinase_dom"/>
</dbReference>
<dbReference type="RefSeq" id="WP_184537939.1">
    <property type="nucleotide sequence ID" value="NZ_JACHJW010000001.1"/>
</dbReference>
<evidence type="ECO:0000256" key="4">
    <source>
        <dbReference type="ARBA" id="ARBA00022741"/>
    </source>
</evidence>
<evidence type="ECO:0000256" key="7">
    <source>
        <dbReference type="ARBA" id="ARBA00047899"/>
    </source>
</evidence>
<evidence type="ECO:0000256" key="6">
    <source>
        <dbReference type="ARBA" id="ARBA00022840"/>
    </source>
</evidence>
<evidence type="ECO:0000256" key="2">
    <source>
        <dbReference type="ARBA" id="ARBA00022527"/>
    </source>
</evidence>
<dbReference type="AlphaFoldDB" id="A0A7W7SW04"/>
<dbReference type="FunFam" id="3.30.200.20:FF:000035">
    <property type="entry name" value="Serine/threonine protein kinase Stk1"/>
    <property type="match status" value="1"/>
</dbReference>
<comment type="catalytic activity">
    <reaction evidence="8">
        <text>L-seryl-[protein] + ATP = O-phospho-L-seryl-[protein] + ADP + H(+)</text>
        <dbReference type="Rhea" id="RHEA:17989"/>
        <dbReference type="Rhea" id="RHEA-COMP:9863"/>
        <dbReference type="Rhea" id="RHEA-COMP:11604"/>
        <dbReference type="ChEBI" id="CHEBI:15378"/>
        <dbReference type="ChEBI" id="CHEBI:29999"/>
        <dbReference type="ChEBI" id="CHEBI:30616"/>
        <dbReference type="ChEBI" id="CHEBI:83421"/>
        <dbReference type="ChEBI" id="CHEBI:456216"/>
        <dbReference type="EC" id="2.7.11.1"/>
    </reaction>
</comment>
<dbReference type="GO" id="GO:0045717">
    <property type="term" value="P:negative regulation of fatty acid biosynthetic process"/>
    <property type="evidence" value="ECO:0007669"/>
    <property type="project" value="UniProtKB-ARBA"/>
</dbReference>
<gene>
    <name evidence="12" type="ORF">FHR38_005750</name>
</gene>
<keyword evidence="5 12" id="KW-0418">Kinase</keyword>
<dbReference type="EMBL" id="JACHJW010000001">
    <property type="protein sequence ID" value="MBB4962017.1"/>
    <property type="molecule type" value="Genomic_DNA"/>
</dbReference>